<dbReference type="SUPFAM" id="SSF48179">
    <property type="entry name" value="6-phosphogluconate dehydrogenase C-terminal domain-like"/>
    <property type="match status" value="1"/>
</dbReference>
<dbReference type="SUPFAM" id="SSF63825">
    <property type="entry name" value="YWTD domain"/>
    <property type="match status" value="1"/>
</dbReference>
<feature type="region of interest" description="Disordered" evidence="2">
    <location>
        <begin position="287"/>
        <end position="309"/>
    </location>
</feature>
<dbReference type="InterPro" id="IPR008927">
    <property type="entry name" value="6-PGluconate_DH-like_C_sf"/>
</dbReference>
<protein>
    <recommendedName>
        <fullName evidence="7">3-hydroxyacyl-CoA dehydrogenase</fullName>
    </recommendedName>
</protein>
<dbReference type="InterPro" id="IPR013328">
    <property type="entry name" value="6PGD_dom2"/>
</dbReference>
<dbReference type="InterPro" id="IPR006108">
    <property type="entry name" value="3HC_DH_C"/>
</dbReference>
<feature type="domain" description="3-hydroxyacyl-CoA dehydrogenase C-terminal" evidence="3">
    <location>
        <begin position="196"/>
        <end position="290"/>
    </location>
</feature>
<dbReference type="Gene3D" id="2.120.10.30">
    <property type="entry name" value="TolB, C-terminal domain"/>
    <property type="match status" value="2"/>
</dbReference>
<dbReference type="InterPro" id="IPR000033">
    <property type="entry name" value="LDLR_classB_rpt"/>
</dbReference>
<dbReference type="PANTHER" id="PTHR48075:SF3">
    <property type="entry name" value="3-HYDROXYACYL-COA DEHYDROGENASE"/>
    <property type="match status" value="1"/>
</dbReference>
<dbReference type="Gene3D" id="3.40.50.720">
    <property type="entry name" value="NAD(P)-binding Rossmann-like Domain"/>
    <property type="match status" value="1"/>
</dbReference>
<dbReference type="Proteomes" id="UP000774617">
    <property type="component" value="Unassembled WGS sequence"/>
</dbReference>
<sequence>MGSIAQNWKPPQGYESRPVAVLGAGVLGRCIASCWAAAGYEVHVRDPDSKQREDCIQYVNENLQAFQHLARNVPSGSTGTFKDVESAVQDAWLVFECVPEKLQLKIDTFAELEKLAPNDCILATNSSSYKSSEMLEKVSEATKQRILNTHYFMPPKIMAAELMTDGHTSPEIFPFLVERFREAGLKPYVARRESTGFIFNRLWAAVKRELLTILAEDVADVPTLDAIYSDVILGGSYPPFKLMDLTGLDTVAFIEEHYIKERGLPSTHLDYLRRSYVDKGKLGNKSARGGFYPPTTSTTSDFSSSSSAQLTPPRRLLALDLGLSSPTHFRNAGSLLELTLPSPLSSTATLRTLLSNLPSPDGLAICPRTRRIFWTTMGSIGQPDGALHTATLPSLSDARALVPARDERVHTPKQVAVDSEARKVYFCDREGMRVLRCGYDDGGEVEVLVANGDWRVDAERADTAERWCVGVAVGKGVGKVFWSQKGPSKGGKGRILCKSLDGPGEEAAVVVEGLPEPIDLEWVEKEGEEGGWLYWSDRGELPFGNSLNVVRLDGRGRVVEDEKVEGPRKHRILATKFNEAIGLKVDADGGRIYVADLGGAIWCCDLEGRGKKKVYEDENRAFSGLAML</sequence>
<evidence type="ECO:0000259" key="3">
    <source>
        <dbReference type="Pfam" id="PF00725"/>
    </source>
</evidence>
<evidence type="ECO:0000313" key="5">
    <source>
        <dbReference type="EMBL" id="KAH7034223.1"/>
    </source>
</evidence>
<name>A0ABQ8FXX2_9PEZI</name>
<dbReference type="Pfam" id="PF00725">
    <property type="entry name" value="3HCDH"/>
    <property type="match status" value="1"/>
</dbReference>
<proteinExistence type="predicted"/>
<feature type="domain" description="3-hydroxyacyl-CoA dehydrogenase NAD binding" evidence="4">
    <location>
        <begin position="19"/>
        <end position="190"/>
    </location>
</feature>
<evidence type="ECO:0000256" key="1">
    <source>
        <dbReference type="ARBA" id="ARBA00023002"/>
    </source>
</evidence>
<dbReference type="SUPFAM" id="SSF51735">
    <property type="entry name" value="NAD(P)-binding Rossmann-fold domains"/>
    <property type="match status" value="1"/>
</dbReference>
<keyword evidence="6" id="KW-1185">Reference proteome</keyword>
<reference evidence="5 6" key="1">
    <citation type="journal article" date="2021" name="Nat. Commun.">
        <title>Genetic determinants of endophytism in the Arabidopsis root mycobiome.</title>
        <authorList>
            <person name="Mesny F."/>
            <person name="Miyauchi S."/>
            <person name="Thiergart T."/>
            <person name="Pickel B."/>
            <person name="Atanasova L."/>
            <person name="Karlsson M."/>
            <person name="Huettel B."/>
            <person name="Barry K.W."/>
            <person name="Haridas S."/>
            <person name="Chen C."/>
            <person name="Bauer D."/>
            <person name="Andreopoulos W."/>
            <person name="Pangilinan J."/>
            <person name="LaButti K."/>
            <person name="Riley R."/>
            <person name="Lipzen A."/>
            <person name="Clum A."/>
            <person name="Drula E."/>
            <person name="Henrissat B."/>
            <person name="Kohler A."/>
            <person name="Grigoriev I.V."/>
            <person name="Martin F.M."/>
            <person name="Hacquard S."/>
        </authorList>
    </citation>
    <scope>NUCLEOTIDE SEQUENCE [LARGE SCALE GENOMIC DNA]</scope>
    <source>
        <strain evidence="5 6">MPI-SDFR-AT-0080</strain>
    </source>
</reference>
<keyword evidence="1" id="KW-0560">Oxidoreductase</keyword>
<feature type="compositionally biased region" description="Low complexity" evidence="2">
    <location>
        <begin position="295"/>
        <end position="307"/>
    </location>
</feature>
<comment type="caution">
    <text evidence="5">The sequence shown here is derived from an EMBL/GenBank/DDBJ whole genome shotgun (WGS) entry which is preliminary data.</text>
</comment>
<dbReference type="InterPro" id="IPR011042">
    <property type="entry name" value="6-blade_b-propeller_TolB-like"/>
</dbReference>
<dbReference type="PANTHER" id="PTHR48075">
    <property type="entry name" value="3-HYDROXYACYL-COA DEHYDROGENASE FAMILY PROTEIN"/>
    <property type="match status" value="1"/>
</dbReference>
<evidence type="ECO:0000259" key="4">
    <source>
        <dbReference type="Pfam" id="PF02737"/>
    </source>
</evidence>
<evidence type="ECO:0008006" key="7">
    <source>
        <dbReference type="Google" id="ProtNLM"/>
    </source>
</evidence>
<dbReference type="Pfam" id="PF02737">
    <property type="entry name" value="3HCDH_N"/>
    <property type="match status" value="1"/>
</dbReference>
<dbReference type="SMART" id="SM00135">
    <property type="entry name" value="LY"/>
    <property type="match status" value="3"/>
</dbReference>
<dbReference type="EMBL" id="JAGTJR010000037">
    <property type="protein sequence ID" value="KAH7034223.1"/>
    <property type="molecule type" value="Genomic_DNA"/>
</dbReference>
<evidence type="ECO:0000256" key="2">
    <source>
        <dbReference type="SAM" id="MobiDB-lite"/>
    </source>
</evidence>
<evidence type="ECO:0000313" key="6">
    <source>
        <dbReference type="Proteomes" id="UP000774617"/>
    </source>
</evidence>
<accession>A0ABQ8FXX2</accession>
<dbReference type="InterPro" id="IPR036291">
    <property type="entry name" value="NAD(P)-bd_dom_sf"/>
</dbReference>
<organism evidence="5 6">
    <name type="scientific">Macrophomina phaseolina</name>
    <dbReference type="NCBI Taxonomy" id="35725"/>
    <lineage>
        <taxon>Eukaryota</taxon>
        <taxon>Fungi</taxon>
        <taxon>Dikarya</taxon>
        <taxon>Ascomycota</taxon>
        <taxon>Pezizomycotina</taxon>
        <taxon>Dothideomycetes</taxon>
        <taxon>Dothideomycetes incertae sedis</taxon>
        <taxon>Botryosphaeriales</taxon>
        <taxon>Botryosphaeriaceae</taxon>
        <taxon>Macrophomina</taxon>
    </lineage>
</organism>
<dbReference type="Gene3D" id="1.10.1040.10">
    <property type="entry name" value="N-(1-d-carboxylethyl)-l-norvaline Dehydrogenase, domain 2"/>
    <property type="match status" value="1"/>
</dbReference>
<dbReference type="InterPro" id="IPR006176">
    <property type="entry name" value="3-OHacyl-CoA_DH_NAD-bd"/>
</dbReference>
<gene>
    <name evidence="5" type="ORF">B0J12DRAFT_272879</name>
</gene>